<evidence type="ECO:0000313" key="3">
    <source>
        <dbReference type="Proteomes" id="UP001165587"/>
    </source>
</evidence>
<sequence>MSFRVALISLHTSPLAGPGSGDAGGMNVYLVGLAEALAQAGTEVELITRDAGEGATDARTPGGVLVRFLRAGPRAPVPKGELPAQTPEFARSLAQLPRFDVVHSHYWLSGLAGLEAARAWRAPHILSLHTVAALKNERLAPGDRPEPAERLSGERMLVRASARTVTATDAERLAVLDAAGPDLDDGRVVVVAPGVDPSLFHPREPAAPDPYLLVLARIQPLKGIELAIEAVSALPCHRRPRLIVAGGTSPGHDDYAAALRALAERSAARVEFLPAQSRSATAGLLAGAALLLVPSRSETFGLVALEAAASGTPVVAAASGGLVEAVADRLSGVLMSDRDPVRWAAAIDRLLADPARLAALGASAAEHASRHTWASTAAQLRRVYRHAVGESLPE</sequence>
<name>A0AA42BVZ0_9MICO</name>
<gene>
    <name evidence="2" type="ORF">N1028_04520</name>
</gene>
<protein>
    <recommendedName>
        <fullName evidence="1">D-inositol 3-phosphate glycosyltransferase</fullName>
    </recommendedName>
</protein>
<keyword evidence="3" id="KW-1185">Reference proteome</keyword>
<dbReference type="Pfam" id="PF20706">
    <property type="entry name" value="GT4-conflict"/>
    <property type="match status" value="1"/>
</dbReference>
<organism evidence="2 3">
    <name type="scientific">Herbiconiux oxytropis</name>
    <dbReference type="NCBI Taxonomy" id="2970915"/>
    <lineage>
        <taxon>Bacteria</taxon>
        <taxon>Bacillati</taxon>
        <taxon>Actinomycetota</taxon>
        <taxon>Actinomycetes</taxon>
        <taxon>Micrococcales</taxon>
        <taxon>Microbacteriaceae</taxon>
        <taxon>Herbiconiux</taxon>
    </lineage>
</organism>
<evidence type="ECO:0000256" key="1">
    <source>
        <dbReference type="ARBA" id="ARBA00021292"/>
    </source>
</evidence>
<dbReference type="Gene3D" id="3.40.50.2000">
    <property type="entry name" value="Glycogen Phosphorylase B"/>
    <property type="match status" value="2"/>
</dbReference>
<comment type="caution">
    <text evidence="2">The sequence shown here is derived from an EMBL/GenBank/DDBJ whole genome shotgun (WGS) entry which is preliminary data.</text>
</comment>
<dbReference type="SUPFAM" id="SSF53756">
    <property type="entry name" value="UDP-Glycosyltransferase/glycogen phosphorylase"/>
    <property type="match status" value="1"/>
</dbReference>
<reference evidence="2" key="1">
    <citation type="submission" date="2022-08" db="EMBL/GenBank/DDBJ databases">
        <authorList>
            <person name="Deng Y."/>
            <person name="Han X.-F."/>
            <person name="Zhang Y.-Q."/>
        </authorList>
    </citation>
    <scope>NUCLEOTIDE SEQUENCE</scope>
    <source>
        <strain evidence="2">CPCC 203407</strain>
    </source>
</reference>
<keyword evidence="2" id="KW-0328">Glycosyltransferase</keyword>
<dbReference type="GO" id="GO:0016758">
    <property type="term" value="F:hexosyltransferase activity"/>
    <property type="evidence" value="ECO:0007669"/>
    <property type="project" value="TreeGrafter"/>
</dbReference>
<dbReference type="RefSeq" id="WP_259525628.1">
    <property type="nucleotide sequence ID" value="NZ_JANLCK010000002.1"/>
</dbReference>
<evidence type="ECO:0000313" key="2">
    <source>
        <dbReference type="EMBL" id="MCS5725153.1"/>
    </source>
</evidence>
<dbReference type="EMBL" id="JANLCK010000002">
    <property type="protein sequence ID" value="MCS5725153.1"/>
    <property type="molecule type" value="Genomic_DNA"/>
</dbReference>
<proteinExistence type="predicted"/>
<dbReference type="Proteomes" id="UP001165587">
    <property type="component" value="Unassembled WGS sequence"/>
</dbReference>
<dbReference type="PANTHER" id="PTHR45947">
    <property type="entry name" value="SULFOQUINOVOSYL TRANSFERASE SQD2"/>
    <property type="match status" value="1"/>
</dbReference>
<accession>A0AA42BVZ0</accession>
<dbReference type="InterPro" id="IPR050194">
    <property type="entry name" value="Glycosyltransferase_grp1"/>
</dbReference>
<keyword evidence="2" id="KW-0808">Transferase</keyword>
<dbReference type="PANTHER" id="PTHR45947:SF3">
    <property type="entry name" value="SULFOQUINOVOSYL TRANSFERASE SQD2"/>
    <property type="match status" value="1"/>
</dbReference>
<dbReference type="AlphaFoldDB" id="A0AA42BVZ0"/>